<feature type="transmembrane region" description="Helical" evidence="6">
    <location>
        <begin position="337"/>
        <end position="360"/>
    </location>
</feature>
<dbReference type="eggNOG" id="KOG3762">
    <property type="taxonomic scope" value="Eukaryota"/>
</dbReference>
<evidence type="ECO:0000313" key="8">
    <source>
        <dbReference type="EMBL" id="ETV97734.1"/>
    </source>
</evidence>
<feature type="transmembrane region" description="Helical" evidence="6">
    <location>
        <begin position="247"/>
        <end position="268"/>
    </location>
</feature>
<dbReference type="GO" id="GO:0016020">
    <property type="term" value="C:membrane"/>
    <property type="evidence" value="ECO:0007669"/>
    <property type="project" value="UniProtKB-SubCell"/>
</dbReference>
<gene>
    <name evidence="8" type="ORF">H310_09101</name>
</gene>
<dbReference type="InterPro" id="IPR036259">
    <property type="entry name" value="MFS_trans_sf"/>
</dbReference>
<evidence type="ECO:0000256" key="5">
    <source>
        <dbReference type="ARBA" id="ARBA00023136"/>
    </source>
</evidence>
<dbReference type="PANTHER" id="PTHR16172:SF41">
    <property type="entry name" value="MAJOR FACILITATOR SUPERFAMILY DOMAIN-CONTAINING PROTEIN 6-LIKE"/>
    <property type="match status" value="1"/>
</dbReference>
<dbReference type="PANTHER" id="PTHR16172">
    <property type="entry name" value="MAJOR FACILITATOR SUPERFAMILY DOMAIN-CONTAINING PROTEIN 6-LIKE"/>
    <property type="match status" value="1"/>
</dbReference>
<feature type="transmembrane region" description="Helical" evidence="6">
    <location>
        <begin position="275"/>
        <end position="301"/>
    </location>
</feature>
<keyword evidence="3 6" id="KW-0812">Transmembrane</keyword>
<keyword evidence="4 6" id="KW-1133">Transmembrane helix</keyword>
<dbReference type="PROSITE" id="PS50850">
    <property type="entry name" value="MFS"/>
    <property type="match status" value="1"/>
</dbReference>
<comment type="subcellular location">
    <subcellularLocation>
        <location evidence="1">Membrane</location>
        <topology evidence="1">Multi-pass membrane protein</topology>
    </subcellularLocation>
</comment>
<feature type="domain" description="Major facilitator superfamily (MFS) profile" evidence="7">
    <location>
        <begin position="211"/>
        <end position="417"/>
    </location>
</feature>
<organism evidence="8">
    <name type="scientific">Aphanomyces invadans</name>
    <dbReference type="NCBI Taxonomy" id="157072"/>
    <lineage>
        <taxon>Eukaryota</taxon>
        <taxon>Sar</taxon>
        <taxon>Stramenopiles</taxon>
        <taxon>Oomycota</taxon>
        <taxon>Saprolegniomycetes</taxon>
        <taxon>Saprolegniales</taxon>
        <taxon>Verrucalvaceae</taxon>
        <taxon>Aphanomyces</taxon>
    </lineage>
</organism>
<evidence type="ECO:0000259" key="7">
    <source>
        <dbReference type="PROSITE" id="PS50850"/>
    </source>
</evidence>
<dbReference type="InterPro" id="IPR051717">
    <property type="entry name" value="MFS_MFSD6"/>
</dbReference>
<feature type="transmembrane region" description="Helical" evidence="6">
    <location>
        <begin position="17"/>
        <end position="36"/>
    </location>
</feature>
<evidence type="ECO:0000256" key="2">
    <source>
        <dbReference type="ARBA" id="ARBA00005241"/>
    </source>
</evidence>
<proteinExistence type="inferred from homology"/>
<feature type="transmembrane region" description="Helical" evidence="6">
    <location>
        <begin position="137"/>
        <end position="157"/>
    </location>
</feature>
<dbReference type="GO" id="GO:0022857">
    <property type="term" value="F:transmembrane transporter activity"/>
    <property type="evidence" value="ECO:0007669"/>
    <property type="project" value="InterPro"/>
</dbReference>
<evidence type="ECO:0000256" key="6">
    <source>
        <dbReference type="SAM" id="Phobius"/>
    </source>
</evidence>
<dbReference type="VEuPathDB" id="FungiDB:H310_09101"/>
<evidence type="ECO:0000256" key="3">
    <source>
        <dbReference type="ARBA" id="ARBA00022692"/>
    </source>
</evidence>
<dbReference type="InterPro" id="IPR020846">
    <property type="entry name" value="MFS_dom"/>
</dbReference>
<dbReference type="STRING" id="157072.A0A024TUS0"/>
<dbReference type="EMBL" id="KI913971">
    <property type="protein sequence ID" value="ETV97734.1"/>
    <property type="molecule type" value="Genomic_DNA"/>
</dbReference>
<feature type="transmembrane region" description="Helical" evidence="6">
    <location>
        <begin position="307"/>
        <end position="325"/>
    </location>
</feature>
<dbReference type="AlphaFoldDB" id="A0A024TUS0"/>
<comment type="similarity">
    <text evidence="2">Belongs to the major facilitator superfamily. MFSD6 family.</text>
</comment>
<dbReference type="RefSeq" id="XP_008873295.1">
    <property type="nucleotide sequence ID" value="XM_008875073.1"/>
</dbReference>
<feature type="transmembrane region" description="Helical" evidence="6">
    <location>
        <begin position="214"/>
        <end position="235"/>
    </location>
</feature>
<evidence type="ECO:0000256" key="4">
    <source>
        <dbReference type="ARBA" id="ARBA00022989"/>
    </source>
</evidence>
<sequence>MPRGCRDILWPAKATNMISWMALSTIVIYLPLFFSAYFDKFQIGILAAIPCVCSMMAPPLWGAVADLLGRQRWVHVGCLVSGTVLMYCIQFARSSFPITCLIVFCANFQMNPTGSLLDQAIMSLIEDVGGEYGKQRLFGAVGWGIGAFCTGIIVRGYGISWAFNLHLLLLVPNLFALTFLPPPKVHCHGGSSSTAKISFTDGMRHVFRQPDLQFLLLVVLLMGLMFGIISSFVTLNLYELSGNSPTIVGIAIALETLSELPAFFFANATVKRIGIVWTLFVSIVAYGARITCYAVMTSAWMALPFELLHGATFALAWAACTQYIYEAAPPSTEGTMMGLLNSMLNGLGRGLGTIAGGYWYDKYGPAFMWWMANLGVPLALLGLALFARTRPTQPGNYTKIVHVPTHPSSGVPNESCL</sequence>
<protein>
    <recommendedName>
        <fullName evidence="7">Major facilitator superfamily (MFS) profile domain-containing protein</fullName>
    </recommendedName>
</protein>
<name>A0A024TUS0_9STRA</name>
<evidence type="ECO:0000256" key="1">
    <source>
        <dbReference type="ARBA" id="ARBA00004141"/>
    </source>
</evidence>
<dbReference type="OrthoDB" id="515887at2759"/>
<dbReference type="GeneID" id="20086151"/>
<accession>A0A024TUS0</accession>
<feature type="transmembrane region" description="Helical" evidence="6">
    <location>
        <begin position="366"/>
        <end position="387"/>
    </location>
</feature>
<dbReference type="Pfam" id="PF12832">
    <property type="entry name" value="MFS_1_like"/>
    <property type="match status" value="1"/>
</dbReference>
<feature type="transmembrane region" description="Helical" evidence="6">
    <location>
        <begin position="43"/>
        <end position="61"/>
    </location>
</feature>
<feature type="transmembrane region" description="Helical" evidence="6">
    <location>
        <begin position="73"/>
        <end position="92"/>
    </location>
</feature>
<reference evidence="8" key="1">
    <citation type="submission" date="2013-12" db="EMBL/GenBank/DDBJ databases">
        <title>The Genome Sequence of Aphanomyces invadans NJM9701.</title>
        <authorList>
            <consortium name="The Broad Institute Genomics Platform"/>
            <person name="Russ C."/>
            <person name="Tyler B."/>
            <person name="van West P."/>
            <person name="Dieguez-Uribeondo J."/>
            <person name="Young S.K."/>
            <person name="Zeng Q."/>
            <person name="Gargeya S."/>
            <person name="Fitzgerald M."/>
            <person name="Abouelleil A."/>
            <person name="Alvarado L."/>
            <person name="Chapman S.B."/>
            <person name="Gainer-Dewar J."/>
            <person name="Goldberg J."/>
            <person name="Griggs A."/>
            <person name="Gujja S."/>
            <person name="Hansen M."/>
            <person name="Howarth C."/>
            <person name="Imamovic A."/>
            <person name="Ireland A."/>
            <person name="Larimer J."/>
            <person name="McCowan C."/>
            <person name="Murphy C."/>
            <person name="Pearson M."/>
            <person name="Poon T.W."/>
            <person name="Priest M."/>
            <person name="Roberts A."/>
            <person name="Saif S."/>
            <person name="Shea T."/>
            <person name="Sykes S."/>
            <person name="Wortman J."/>
            <person name="Nusbaum C."/>
            <person name="Birren B."/>
        </authorList>
    </citation>
    <scope>NUCLEOTIDE SEQUENCE [LARGE SCALE GENOMIC DNA]</scope>
    <source>
        <strain evidence="8">NJM9701</strain>
    </source>
</reference>
<keyword evidence="5 6" id="KW-0472">Membrane</keyword>
<dbReference type="Gene3D" id="1.20.1250.20">
    <property type="entry name" value="MFS general substrate transporter like domains"/>
    <property type="match status" value="2"/>
</dbReference>
<dbReference type="InterPro" id="IPR024989">
    <property type="entry name" value="MFS_assoc_dom"/>
</dbReference>
<dbReference type="SUPFAM" id="SSF103473">
    <property type="entry name" value="MFS general substrate transporter"/>
    <property type="match status" value="1"/>
</dbReference>